<evidence type="ECO:0000256" key="1">
    <source>
        <dbReference type="SAM" id="Phobius"/>
    </source>
</evidence>
<feature type="signal peptide" evidence="2">
    <location>
        <begin position="1"/>
        <end position="28"/>
    </location>
</feature>
<feature type="transmembrane region" description="Helical" evidence="1">
    <location>
        <begin position="79"/>
        <end position="100"/>
    </location>
</feature>
<gene>
    <name evidence="3" type="ORF">IAA81_02275</name>
</gene>
<organism evidence="3 4">
    <name type="scientific">Candidatus Gallitreponema excrementavium</name>
    <dbReference type="NCBI Taxonomy" id="2840840"/>
    <lineage>
        <taxon>Bacteria</taxon>
        <taxon>Pseudomonadati</taxon>
        <taxon>Spirochaetota</taxon>
        <taxon>Spirochaetia</taxon>
        <taxon>Spirochaetales</taxon>
        <taxon>Candidatus Gallitreponema</taxon>
    </lineage>
</organism>
<keyword evidence="2" id="KW-0732">Signal</keyword>
<keyword evidence="1" id="KW-1133">Transmembrane helix</keyword>
<dbReference type="Proteomes" id="UP000823638">
    <property type="component" value="Unassembled WGS sequence"/>
</dbReference>
<protein>
    <submittedName>
        <fullName evidence="3">TrbC/VirB2 family protein</fullName>
    </submittedName>
</protein>
<evidence type="ECO:0000313" key="4">
    <source>
        <dbReference type="Proteomes" id="UP000823638"/>
    </source>
</evidence>
<feature type="transmembrane region" description="Helical" evidence="1">
    <location>
        <begin position="44"/>
        <end position="67"/>
    </location>
</feature>
<name>A0A9D9N1L6_9SPIR</name>
<reference evidence="3" key="1">
    <citation type="submission" date="2020-10" db="EMBL/GenBank/DDBJ databases">
        <authorList>
            <person name="Gilroy R."/>
        </authorList>
    </citation>
    <scope>NUCLEOTIDE SEQUENCE</scope>
    <source>
        <strain evidence="3">10532</strain>
    </source>
</reference>
<dbReference type="AlphaFoldDB" id="A0A9D9N1L6"/>
<dbReference type="EMBL" id="JADIMM010000025">
    <property type="protein sequence ID" value="MBO8457037.1"/>
    <property type="molecule type" value="Genomic_DNA"/>
</dbReference>
<keyword evidence="1" id="KW-0472">Membrane</keyword>
<feature type="chain" id="PRO_5039064488" evidence="2">
    <location>
        <begin position="29"/>
        <end position="117"/>
    </location>
</feature>
<keyword evidence="1" id="KW-0812">Transmembrane</keyword>
<accession>A0A9D9N1L6</accession>
<reference evidence="3" key="2">
    <citation type="journal article" date="2021" name="PeerJ">
        <title>Extensive microbial diversity within the chicken gut microbiome revealed by metagenomics and culture.</title>
        <authorList>
            <person name="Gilroy R."/>
            <person name="Ravi A."/>
            <person name="Getino M."/>
            <person name="Pursley I."/>
            <person name="Horton D.L."/>
            <person name="Alikhan N.F."/>
            <person name="Baker D."/>
            <person name="Gharbi K."/>
            <person name="Hall N."/>
            <person name="Watson M."/>
            <person name="Adriaenssens E.M."/>
            <person name="Foster-Nyarko E."/>
            <person name="Jarju S."/>
            <person name="Secka A."/>
            <person name="Antonio M."/>
            <person name="Oren A."/>
            <person name="Chaudhuri R.R."/>
            <person name="La Ragione R."/>
            <person name="Hildebrand F."/>
            <person name="Pallen M.J."/>
        </authorList>
    </citation>
    <scope>NUCLEOTIDE SEQUENCE</scope>
    <source>
        <strain evidence="3">10532</strain>
    </source>
</reference>
<sequence length="117" mass="12729">MRNFRLGFSKKTVMVLFLCFICISATFADDAFGLNSKVRILVDLISSPWVKGIACIALVVECIGLITAGRQEPGMFKKFIPWIAGTILFMAAGTITNKFLDSTNSSVNSATLGLDEE</sequence>
<evidence type="ECO:0000313" key="3">
    <source>
        <dbReference type="EMBL" id="MBO8457037.1"/>
    </source>
</evidence>
<dbReference type="InterPro" id="IPR007039">
    <property type="entry name" value="TrbC/VirB2"/>
</dbReference>
<proteinExistence type="predicted"/>
<dbReference type="Pfam" id="PF04956">
    <property type="entry name" value="TrbC"/>
    <property type="match status" value="1"/>
</dbReference>
<evidence type="ECO:0000256" key="2">
    <source>
        <dbReference type="SAM" id="SignalP"/>
    </source>
</evidence>
<comment type="caution">
    <text evidence="3">The sequence shown here is derived from an EMBL/GenBank/DDBJ whole genome shotgun (WGS) entry which is preliminary data.</text>
</comment>